<dbReference type="STRING" id="1890364.A0A2P6MW64"/>
<dbReference type="GO" id="GO:0005634">
    <property type="term" value="C:nucleus"/>
    <property type="evidence" value="ECO:0007669"/>
    <property type="project" value="TreeGrafter"/>
</dbReference>
<dbReference type="PANTHER" id="PTHR15967:SF0">
    <property type="entry name" value="E2F-ASSOCIATED PHOSPHOPROTEIN"/>
    <property type="match status" value="1"/>
</dbReference>
<proteinExistence type="predicted"/>
<sequence>MEETPKSEYFKHLESESMWMDESDHWLDYHSSSEEDDSSDEEDGQFTTAKKEKKEKATDEDPLYNDKADDKDSKWMNKWTSHMGGRRSDAVLNCACCFMLLCVDCQQHSIYLNQFRAMFVRNCAANKQKEIRYRKPPKPKLSKTQQKKMEMKQKRMEAKAKKRGEQMIKEELQEIKLEEVKMEEEQHDQEPYQFTDRIMEEDSGEYEKEVYLLVYCNGCQAEVGVMDDDQVYHLYNVIPSDPL</sequence>
<comment type="caution">
    <text evidence="3">The sequence shown here is derived from an EMBL/GenBank/DDBJ whole genome shotgun (WGS) entry which is preliminary data.</text>
</comment>
<dbReference type="InterPro" id="IPR019370">
    <property type="entry name" value="E2F-assoc_phosphoprotein"/>
</dbReference>
<accession>A0A2P6MW64</accession>
<feature type="compositionally biased region" description="Acidic residues" evidence="2">
    <location>
        <begin position="34"/>
        <end position="44"/>
    </location>
</feature>
<evidence type="ECO:0000256" key="1">
    <source>
        <dbReference type="SAM" id="Coils"/>
    </source>
</evidence>
<feature type="compositionally biased region" description="Basic and acidic residues" evidence="2">
    <location>
        <begin position="49"/>
        <end position="69"/>
    </location>
</feature>
<dbReference type="PANTHER" id="PTHR15967">
    <property type="entry name" value="E2F-ASSOCIATED PHOSPHOPROTEIN"/>
    <property type="match status" value="1"/>
</dbReference>
<dbReference type="Pfam" id="PF10238">
    <property type="entry name" value="Eapp_C"/>
    <property type="match status" value="1"/>
</dbReference>
<evidence type="ECO:0000313" key="3">
    <source>
        <dbReference type="EMBL" id="PRP75886.1"/>
    </source>
</evidence>
<feature type="region of interest" description="Disordered" evidence="2">
    <location>
        <begin position="29"/>
        <end position="69"/>
    </location>
</feature>
<evidence type="ECO:0000256" key="2">
    <source>
        <dbReference type="SAM" id="MobiDB-lite"/>
    </source>
</evidence>
<keyword evidence="1" id="KW-0175">Coiled coil</keyword>
<dbReference type="EMBL" id="MDYQ01000357">
    <property type="protein sequence ID" value="PRP75886.1"/>
    <property type="molecule type" value="Genomic_DNA"/>
</dbReference>
<dbReference type="Proteomes" id="UP000241769">
    <property type="component" value="Unassembled WGS sequence"/>
</dbReference>
<dbReference type="AlphaFoldDB" id="A0A2P6MW64"/>
<reference evidence="3 4" key="1">
    <citation type="journal article" date="2018" name="Genome Biol. Evol.">
        <title>Multiple Roots of Fruiting Body Formation in Amoebozoa.</title>
        <authorList>
            <person name="Hillmann F."/>
            <person name="Forbes G."/>
            <person name="Novohradska S."/>
            <person name="Ferling I."/>
            <person name="Riege K."/>
            <person name="Groth M."/>
            <person name="Westermann M."/>
            <person name="Marz M."/>
            <person name="Spaller T."/>
            <person name="Winckler T."/>
            <person name="Schaap P."/>
            <person name="Glockner G."/>
        </authorList>
    </citation>
    <scope>NUCLEOTIDE SEQUENCE [LARGE SCALE GENOMIC DNA]</scope>
    <source>
        <strain evidence="3 4">Jena</strain>
    </source>
</reference>
<name>A0A2P6MW64_9EUKA</name>
<organism evidence="3 4">
    <name type="scientific">Planoprotostelium fungivorum</name>
    <dbReference type="NCBI Taxonomy" id="1890364"/>
    <lineage>
        <taxon>Eukaryota</taxon>
        <taxon>Amoebozoa</taxon>
        <taxon>Evosea</taxon>
        <taxon>Variosea</taxon>
        <taxon>Cavosteliida</taxon>
        <taxon>Cavosteliaceae</taxon>
        <taxon>Planoprotostelium</taxon>
    </lineage>
</organism>
<feature type="coiled-coil region" evidence="1">
    <location>
        <begin position="141"/>
        <end position="188"/>
    </location>
</feature>
<gene>
    <name evidence="3" type="ORF">PROFUN_15487</name>
</gene>
<dbReference type="InParanoid" id="A0A2P6MW64"/>
<keyword evidence="4" id="KW-1185">Reference proteome</keyword>
<dbReference type="OrthoDB" id="122464at2759"/>
<protein>
    <submittedName>
        <fullName evidence="3">E2F-associated phosphoprotein</fullName>
    </submittedName>
</protein>
<evidence type="ECO:0000313" key="4">
    <source>
        <dbReference type="Proteomes" id="UP000241769"/>
    </source>
</evidence>